<dbReference type="RefSeq" id="XP_009060040.1">
    <property type="nucleotide sequence ID" value="XM_009061792.1"/>
</dbReference>
<evidence type="ECO:0000256" key="3">
    <source>
        <dbReference type="ARBA" id="ARBA00023002"/>
    </source>
</evidence>
<dbReference type="PROSITE" id="PS00763">
    <property type="entry name" value="GLUTATHIONE_PEROXID_2"/>
    <property type="match status" value="1"/>
</dbReference>
<reference evidence="5 6" key="1">
    <citation type="journal article" date="2013" name="Nature">
        <title>Insights into bilaterian evolution from three spiralian genomes.</title>
        <authorList>
            <person name="Simakov O."/>
            <person name="Marletaz F."/>
            <person name="Cho S.J."/>
            <person name="Edsinger-Gonzales E."/>
            <person name="Havlak P."/>
            <person name="Hellsten U."/>
            <person name="Kuo D.H."/>
            <person name="Larsson T."/>
            <person name="Lv J."/>
            <person name="Arendt D."/>
            <person name="Savage R."/>
            <person name="Osoegawa K."/>
            <person name="de Jong P."/>
            <person name="Grimwood J."/>
            <person name="Chapman J.A."/>
            <person name="Shapiro H."/>
            <person name="Aerts A."/>
            <person name="Otillar R.P."/>
            <person name="Terry A.Y."/>
            <person name="Boore J.L."/>
            <person name="Grigoriev I.V."/>
            <person name="Lindberg D.R."/>
            <person name="Seaver E.C."/>
            <person name="Weisblat D.A."/>
            <person name="Putnam N.H."/>
            <person name="Rokhsar D.S."/>
        </authorList>
    </citation>
    <scope>NUCLEOTIDE SEQUENCE [LARGE SCALE GENOMIC DNA]</scope>
</reference>
<dbReference type="STRING" id="225164.V4A6V1"/>
<evidence type="ECO:0000256" key="2">
    <source>
        <dbReference type="ARBA" id="ARBA00022559"/>
    </source>
</evidence>
<dbReference type="InterPro" id="IPR036249">
    <property type="entry name" value="Thioredoxin-like_sf"/>
</dbReference>
<keyword evidence="6" id="KW-1185">Reference proteome</keyword>
<dbReference type="Gene3D" id="3.40.30.10">
    <property type="entry name" value="Glutaredoxin"/>
    <property type="match status" value="1"/>
</dbReference>
<organism evidence="5 6">
    <name type="scientific">Lottia gigantea</name>
    <name type="common">Giant owl limpet</name>
    <dbReference type="NCBI Taxonomy" id="225164"/>
    <lineage>
        <taxon>Eukaryota</taxon>
        <taxon>Metazoa</taxon>
        <taxon>Spiralia</taxon>
        <taxon>Lophotrochozoa</taxon>
        <taxon>Mollusca</taxon>
        <taxon>Gastropoda</taxon>
        <taxon>Patellogastropoda</taxon>
        <taxon>Lottioidea</taxon>
        <taxon>Lottiidae</taxon>
        <taxon>Lottia</taxon>
    </lineage>
</organism>
<dbReference type="GeneID" id="20247841"/>
<dbReference type="SUPFAM" id="SSF52833">
    <property type="entry name" value="Thioredoxin-like"/>
    <property type="match status" value="1"/>
</dbReference>
<dbReference type="GO" id="GO:0004602">
    <property type="term" value="F:glutathione peroxidase activity"/>
    <property type="evidence" value="ECO:0007669"/>
    <property type="project" value="TreeGrafter"/>
</dbReference>
<dbReference type="PROSITE" id="PS51355">
    <property type="entry name" value="GLUTATHIONE_PEROXID_3"/>
    <property type="match status" value="1"/>
</dbReference>
<dbReference type="PIRSF" id="PIRSF000303">
    <property type="entry name" value="Glutathion_perox"/>
    <property type="match status" value="1"/>
</dbReference>
<dbReference type="Pfam" id="PF00255">
    <property type="entry name" value="GSHPx"/>
    <property type="match status" value="1"/>
</dbReference>
<dbReference type="GO" id="GO:0006979">
    <property type="term" value="P:response to oxidative stress"/>
    <property type="evidence" value="ECO:0007669"/>
    <property type="project" value="InterPro"/>
</dbReference>
<dbReference type="AlphaFoldDB" id="V4A6V1"/>
<dbReference type="PANTHER" id="PTHR11592">
    <property type="entry name" value="GLUTATHIONE PEROXIDASE"/>
    <property type="match status" value="1"/>
</dbReference>
<dbReference type="CTD" id="20247841"/>
<keyword evidence="2 4" id="KW-0575">Peroxidase</keyword>
<keyword evidence="3 4" id="KW-0560">Oxidoreductase</keyword>
<dbReference type="OMA" id="LHCPIEI"/>
<protein>
    <recommendedName>
        <fullName evidence="4">Glutathione peroxidase</fullName>
    </recommendedName>
</protein>
<accession>V4A6V1</accession>
<evidence type="ECO:0000313" key="5">
    <source>
        <dbReference type="EMBL" id="ESO88991.1"/>
    </source>
</evidence>
<dbReference type="EMBL" id="KB202619">
    <property type="protein sequence ID" value="ESO88991.1"/>
    <property type="molecule type" value="Genomic_DNA"/>
</dbReference>
<dbReference type="OrthoDB" id="446890at2759"/>
<dbReference type="PANTHER" id="PTHR11592:SF81">
    <property type="entry name" value="GLUTATHIONE PEROXIDASE"/>
    <property type="match status" value="1"/>
</dbReference>
<evidence type="ECO:0000256" key="1">
    <source>
        <dbReference type="ARBA" id="ARBA00006926"/>
    </source>
</evidence>
<dbReference type="HOGENOM" id="CLU_029507_2_0_1"/>
<name>V4A6V1_LOTGI</name>
<comment type="similarity">
    <text evidence="1 4">Belongs to the glutathione peroxidase family.</text>
</comment>
<sequence>MTPHYYGLNALQTMYGARGFKVLGFPCNQFNLQEPGGNGTEILNGVKYVRPGGGFVPNFQMFHKIQVNGQTEEPLYTYLKKYCKQTSNVFESDLFYSPLKVGDISWNFETFLIDKQGKVRHRFSPDVDPMSLGPHIQQLLNRNSLFNVIRHQ</sequence>
<dbReference type="PRINTS" id="PR01011">
    <property type="entry name" value="GLUTPROXDASE"/>
</dbReference>
<evidence type="ECO:0000313" key="6">
    <source>
        <dbReference type="Proteomes" id="UP000030746"/>
    </source>
</evidence>
<evidence type="ECO:0000256" key="4">
    <source>
        <dbReference type="RuleBase" id="RU000499"/>
    </source>
</evidence>
<proteinExistence type="inferred from homology"/>
<dbReference type="KEGG" id="lgi:LOTGIDRAFT_228935"/>
<dbReference type="InterPro" id="IPR000889">
    <property type="entry name" value="Glutathione_peroxidase"/>
</dbReference>
<dbReference type="Proteomes" id="UP000030746">
    <property type="component" value="Unassembled WGS sequence"/>
</dbReference>
<dbReference type="InterPro" id="IPR029760">
    <property type="entry name" value="GPX_CS"/>
</dbReference>
<gene>
    <name evidence="5" type="ORF">LOTGIDRAFT_228935</name>
</gene>